<dbReference type="PANTHER" id="PTHR43278:SF2">
    <property type="entry name" value="IRON-SULFUR FLAVOPROTEIN"/>
    <property type="match status" value="1"/>
</dbReference>
<dbReference type="InterPro" id="IPR029039">
    <property type="entry name" value="Flavoprotein-like_sf"/>
</dbReference>
<dbReference type="PANTHER" id="PTHR43278">
    <property type="entry name" value="NAD(P)H-DEPENDENT FMN-CONTAINING OXIDOREDUCTASE YWQN-RELATED"/>
    <property type="match status" value="1"/>
</dbReference>
<gene>
    <name evidence="4" type="ORF">bsdcttw_27570</name>
</gene>
<dbReference type="KEGG" id="acht:bsdcttw_27570"/>
<accession>A0A7I8DTU7</accession>
<evidence type="ECO:0000259" key="3">
    <source>
        <dbReference type="Pfam" id="PF03358"/>
    </source>
</evidence>
<reference evidence="4 5" key="2">
    <citation type="submission" date="2020-08" db="EMBL/GenBank/DDBJ databases">
        <authorList>
            <person name="Ueki A."/>
            <person name="Tonouchi A."/>
        </authorList>
    </citation>
    <scope>NUCLEOTIDE SEQUENCE [LARGE SCALE GENOMIC DNA]</scope>
    <source>
        <strain evidence="4 5">CTTW</strain>
    </source>
</reference>
<dbReference type="AlphaFoldDB" id="A0A7I8DTU7"/>
<evidence type="ECO:0000313" key="4">
    <source>
        <dbReference type="EMBL" id="BCJ99716.1"/>
    </source>
</evidence>
<dbReference type="Proteomes" id="UP000515703">
    <property type="component" value="Chromosome"/>
</dbReference>
<keyword evidence="1" id="KW-0285">Flavoprotein</keyword>
<evidence type="ECO:0000313" key="5">
    <source>
        <dbReference type="Proteomes" id="UP000515703"/>
    </source>
</evidence>
<dbReference type="EMBL" id="AP023368">
    <property type="protein sequence ID" value="BCJ99716.1"/>
    <property type="molecule type" value="Genomic_DNA"/>
</dbReference>
<dbReference type="InterPro" id="IPR005025">
    <property type="entry name" value="FMN_Rdtase-like_dom"/>
</dbReference>
<proteinExistence type="predicted"/>
<evidence type="ECO:0000256" key="2">
    <source>
        <dbReference type="ARBA" id="ARBA00022643"/>
    </source>
</evidence>
<keyword evidence="5" id="KW-1185">Reference proteome</keyword>
<protein>
    <recommendedName>
        <fullName evidence="3">NADPH-dependent FMN reductase-like domain-containing protein</fullName>
    </recommendedName>
</protein>
<evidence type="ECO:0000256" key="1">
    <source>
        <dbReference type="ARBA" id="ARBA00022630"/>
    </source>
</evidence>
<dbReference type="Pfam" id="PF03358">
    <property type="entry name" value="FMN_red"/>
    <property type="match status" value="1"/>
</dbReference>
<dbReference type="RefSeq" id="WP_185255457.1">
    <property type="nucleotide sequence ID" value="NZ_AP023368.1"/>
</dbReference>
<reference evidence="4 5" key="1">
    <citation type="submission" date="2020-08" db="EMBL/GenBank/DDBJ databases">
        <title>Draft genome sequencing of an Anaerocolumna strain isolated from anoxic soil subjected to BSD treatment.</title>
        <authorList>
            <person name="Uek A."/>
            <person name="Tonouchi A."/>
        </authorList>
    </citation>
    <scope>NUCLEOTIDE SEQUENCE [LARGE SCALE GENOMIC DNA]</scope>
    <source>
        <strain evidence="4 5">CTTW</strain>
    </source>
</reference>
<dbReference type="GO" id="GO:0016491">
    <property type="term" value="F:oxidoreductase activity"/>
    <property type="evidence" value="ECO:0007669"/>
    <property type="project" value="InterPro"/>
</dbReference>
<organism evidence="4 5">
    <name type="scientific">Anaerocolumna chitinilytica</name>
    <dbReference type="NCBI Taxonomy" id="1727145"/>
    <lineage>
        <taxon>Bacteria</taxon>
        <taxon>Bacillati</taxon>
        <taxon>Bacillota</taxon>
        <taxon>Clostridia</taxon>
        <taxon>Lachnospirales</taxon>
        <taxon>Lachnospiraceae</taxon>
        <taxon>Anaerocolumna</taxon>
    </lineage>
</organism>
<name>A0A7I8DTU7_9FIRM</name>
<dbReference type="SUPFAM" id="SSF52218">
    <property type="entry name" value="Flavoproteins"/>
    <property type="match status" value="1"/>
</dbReference>
<keyword evidence="2" id="KW-0288">FMN</keyword>
<sequence length="188" mass="21144">MKTLIFNGSPRKNGDTVTLLKEFTEKLEGEYRVVDAYYCNIAPCTDCRYCKTNAGCSKEDEMQQVYEYIQECDNILIASPIYFSELTGQLLAVMSRLQTYWCARFFRKEIPIIKKKKGGIILVGGGDGSMSKAIDTAESLFRKMNAVSVGTAYSHNTENISPIKDENAVKNMNIILEQFNCKSFGHGI</sequence>
<feature type="domain" description="NADPH-dependent FMN reductase-like" evidence="3">
    <location>
        <begin position="1"/>
        <end position="153"/>
    </location>
</feature>
<dbReference type="InterPro" id="IPR051796">
    <property type="entry name" value="ISF_SsuE-like"/>
</dbReference>
<dbReference type="Gene3D" id="3.40.50.360">
    <property type="match status" value="1"/>
</dbReference>